<dbReference type="Pfam" id="PF00022">
    <property type="entry name" value="Actin"/>
    <property type="match status" value="1"/>
</dbReference>
<dbReference type="OrthoDB" id="5572108at2759"/>
<keyword evidence="14" id="KW-1185">Reference proteome</keyword>
<dbReference type="AlphaFoldDB" id="A0A6H5GV19"/>
<keyword evidence="8" id="KW-0804">Transcription</keyword>
<dbReference type="Gene3D" id="3.90.640.10">
    <property type="entry name" value="Actin, Chain A, domain 4"/>
    <property type="match status" value="1"/>
</dbReference>
<keyword evidence="5" id="KW-0227">DNA damage</keyword>
<comment type="subcellular location">
    <subcellularLocation>
        <location evidence="1">Nucleus</location>
    </subcellularLocation>
</comment>
<dbReference type="GO" id="GO:0006281">
    <property type="term" value="P:DNA repair"/>
    <property type="evidence" value="ECO:0007669"/>
    <property type="project" value="UniProtKB-KW"/>
</dbReference>
<dbReference type="PANTHER" id="PTHR11937">
    <property type="entry name" value="ACTIN"/>
    <property type="match status" value="1"/>
</dbReference>
<evidence type="ECO:0000256" key="5">
    <source>
        <dbReference type="ARBA" id="ARBA00022763"/>
    </source>
</evidence>
<evidence type="ECO:0000256" key="6">
    <source>
        <dbReference type="ARBA" id="ARBA00022840"/>
    </source>
</evidence>
<evidence type="ECO:0000256" key="4">
    <source>
        <dbReference type="ARBA" id="ARBA00022741"/>
    </source>
</evidence>
<dbReference type="Gene3D" id="3.30.420.40">
    <property type="match status" value="2"/>
</dbReference>
<accession>A0A6H5GV19</accession>
<dbReference type="InterPro" id="IPR043129">
    <property type="entry name" value="ATPase_NBD"/>
</dbReference>
<evidence type="ECO:0000256" key="12">
    <source>
        <dbReference type="ARBA" id="ARBA00025560"/>
    </source>
</evidence>
<dbReference type="GO" id="GO:0005524">
    <property type="term" value="F:ATP binding"/>
    <property type="evidence" value="ECO:0007669"/>
    <property type="project" value="UniProtKB-KW"/>
</dbReference>
<evidence type="ECO:0000256" key="10">
    <source>
        <dbReference type="ARBA" id="ARBA00023204"/>
    </source>
</evidence>
<dbReference type="SUPFAM" id="SSF53067">
    <property type="entry name" value="Actin-like ATPase domain"/>
    <property type="match status" value="2"/>
</dbReference>
<keyword evidence="4" id="KW-0547">Nucleotide-binding</keyword>
<proteinExistence type="inferred from homology"/>
<evidence type="ECO:0000256" key="9">
    <source>
        <dbReference type="ARBA" id="ARBA00023172"/>
    </source>
</evidence>
<evidence type="ECO:0000256" key="3">
    <source>
        <dbReference type="ARBA" id="ARBA00021608"/>
    </source>
</evidence>
<gene>
    <name evidence="13" type="ORF">NTEN_LOCUS11968</name>
</gene>
<evidence type="ECO:0000256" key="8">
    <source>
        <dbReference type="ARBA" id="ARBA00023163"/>
    </source>
</evidence>
<dbReference type="InterPro" id="IPR004000">
    <property type="entry name" value="Actin"/>
</dbReference>
<dbReference type="CDD" id="cd10206">
    <property type="entry name" value="ASKHA_NBD_Arp8-like"/>
    <property type="match status" value="1"/>
</dbReference>
<comment type="function">
    <text evidence="12">Plays an important role in the functional organization of mitotic chromosomes. Exhibits low basal ATPase activity, and unable to polymerize.</text>
</comment>
<keyword evidence="11" id="KW-0539">Nucleus</keyword>
<sequence>MNVEAEAQSEPGGVHAQNVIVIHPGSMYIKIGRASDLNPHTELHAIGRRRSPGGQIRFDTLLPTVPLNVDYIDIESDLDYSRLQISHTLQSFVMSTGQKRYATPPQQIAQFNRRSIPETLNAAGPQLRSPTADSLVGNDVLQLQPRFNYNVHFPWKRGDLNVHGNVGGSLTGVMADLQAIWSALIVEKLNIPVQEWKNFRAVLIIPVIYNRTYVREFVTLLLDMGFASCFLLQDHVAAAFGAGLGSACVIDCGHSKTSVSCVEDGLSNPATRVTLPYGGGDITQCFLWLLNRGGFPYKDCDSNNAYDAILIDKLKQDACHVDLDVCGSREKSFVVRQPLKPVLKYTIQIGDECMIAPLGLFYPELFCLTVTRTVLTQKRDTGDPSDPHDADYLRETGRKVTREQELVADSIGDEDIVDIEVTGGDNDFSFGQALSVDQAVIQSVQQCGNDDTKRKMFSTVLVVGGGMKFKGISSWLKNKLAFQVPPHLKPDQIDIITAPKDMDPVMATWKGAAIFACLESAQELWITQEDIRKHGVKILRERSAFIW</sequence>
<keyword evidence="9" id="KW-0233">DNA recombination</keyword>
<protein>
    <recommendedName>
        <fullName evidence="3">Actin-related protein 8</fullName>
    </recommendedName>
</protein>
<organism evidence="13 14">
    <name type="scientific">Nesidiocoris tenuis</name>
    <dbReference type="NCBI Taxonomy" id="355587"/>
    <lineage>
        <taxon>Eukaryota</taxon>
        <taxon>Metazoa</taxon>
        <taxon>Ecdysozoa</taxon>
        <taxon>Arthropoda</taxon>
        <taxon>Hexapoda</taxon>
        <taxon>Insecta</taxon>
        <taxon>Pterygota</taxon>
        <taxon>Neoptera</taxon>
        <taxon>Paraneoptera</taxon>
        <taxon>Hemiptera</taxon>
        <taxon>Heteroptera</taxon>
        <taxon>Panheteroptera</taxon>
        <taxon>Cimicomorpha</taxon>
        <taxon>Miridae</taxon>
        <taxon>Dicyphina</taxon>
        <taxon>Nesidiocoris</taxon>
    </lineage>
</organism>
<keyword evidence="7" id="KW-0805">Transcription regulation</keyword>
<evidence type="ECO:0000313" key="14">
    <source>
        <dbReference type="Proteomes" id="UP000479000"/>
    </source>
</evidence>
<dbReference type="EMBL" id="CADCXU010017671">
    <property type="protein sequence ID" value="CAB0006491.1"/>
    <property type="molecule type" value="Genomic_DNA"/>
</dbReference>
<reference evidence="13 14" key="1">
    <citation type="submission" date="2020-02" db="EMBL/GenBank/DDBJ databases">
        <authorList>
            <person name="Ferguson B K."/>
        </authorList>
    </citation>
    <scope>NUCLEOTIDE SEQUENCE [LARGE SCALE GENOMIC DNA]</scope>
</reference>
<dbReference type="GO" id="GO:0005634">
    <property type="term" value="C:nucleus"/>
    <property type="evidence" value="ECO:0007669"/>
    <property type="project" value="UniProtKB-SubCell"/>
</dbReference>
<evidence type="ECO:0000313" key="13">
    <source>
        <dbReference type="EMBL" id="CAB0006491.1"/>
    </source>
</evidence>
<keyword evidence="6" id="KW-0067">ATP-binding</keyword>
<evidence type="ECO:0000256" key="2">
    <source>
        <dbReference type="ARBA" id="ARBA00007720"/>
    </source>
</evidence>
<evidence type="ECO:0000256" key="1">
    <source>
        <dbReference type="ARBA" id="ARBA00004123"/>
    </source>
</evidence>
<dbReference type="Proteomes" id="UP000479000">
    <property type="component" value="Unassembled WGS sequence"/>
</dbReference>
<dbReference type="SMART" id="SM00268">
    <property type="entry name" value="ACTIN"/>
    <property type="match status" value="1"/>
</dbReference>
<dbReference type="GO" id="GO:0006310">
    <property type="term" value="P:DNA recombination"/>
    <property type="evidence" value="ECO:0007669"/>
    <property type="project" value="UniProtKB-KW"/>
</dbReference>
<keyword evidence="10" id="KW-0234">DNA repair</keyword>
<evidence type="ECO:0000256" key="7">
    <source>
        <dbReference type="ARBA" id="ARBA00023015"/>
    </source>
</evidence>
<comment type="similarity">
    <text evidence="2">Belongs to the actin family. ARP8 subfamily.</text>
</comment>
<dbReference type="FunFam" id="3.30.420.40:FF:000121">
    <property type="entry name" value="Actin-related protein 8"/>
    <property type="match status" value="1"/>
</dbReference>
<name>A0A6H5GV19_9HEMI</name>
<evidence type="ECO:0000256" key="11">
    <source>
        <dbReference type="ARBA" id="ARBA00023242"/>
    </source>
</evidence>